<dbReference type="SUPFAM" id="SSF161084">
    <property type="entry name" value="MAPEG domain-like"/>
    <property type="match status" value="1"/>
</dbReference>
<dbReference type="InterPro" id="IPR001129">
    <property type="entry name" value="Membr-assoc_MAPEG"/>
</dbReference>
<feature type="transmembrane region" description="Helical" evidence="5">
    <location>
        <begin position="74"/>
        <end position="99"/>
    </location>
</feature>
<keyword evidence="7" id="KW-1185">Reference proteome</keyword>
<sequence length="149" mass="16299">MQAQILAPAAVLIVWSLIVLFWMAGKRLPAMKQAGGGLGKAKPGGRGQDLEGVLPDRINWPSHNYAHLMEQPTLFYASVLILAIMGAAAIDVLLAWIYVAVRIIHSLWQILVNTIPLRFLLFMISTLALFVLALRAAYATLFHDPGVLA</sequence>
<gene>
    <name evidence="6" type="ORF">GRI38_06395</name>
</gene>
<keyword evidence="3 5" id="KW-1133">Transmembrane helix</keyword>
<dbReference type="AlphaFoldDB" id="A0A844ZD03"/>
<dbReference type="EMBL" id="WTYW01000001">
    <property type="protein sequence ID" value="MXO85658.1"/>
    <property type="molecule type" value="Genomic_DNA"/>
</dbReference>
<protein>
    <submittedName>
        <fullName evidence="6">MAPEG family protein</fullName>
    </submittedName>
</protein>
<evidence type="ECO:0000313" key="6">
    <source>
        <dbReference type="EMBL" id="MXO85658.1"/>
    </source>
</evidence>
<dbReference type="Gene3D" id="1.20.120.550">
    <property type="entry name" value="Membrane associated eicosanoid/glutathione metabolism-like domain"/>
    <property type="match status" value="1"/>
</dbReference>
<feature type="transmembrane region" description="Helical" evidence="5">
    <location>
        <begin position="6"/>
        <end position="24"/>
    </location>
</feature>
<comment type="subcellular location">
    <subcellularLocation>
        <location evidence="1">Membrane</location>
    </subcellularLocation>
</comment>
<evidence type="ECO:0000256" key="1">
    <source>
        <dbReference type="ARBA" id="ARBA00004370"/>
    </source>
</evidence>
<name>A0A844ZD03_9SPHN</name>
<dbReference type="Proteomes" id="UP000433104">
    <property type="component" value="Unassembled WGS sequence"/>
</dbReference>
<proteinExistence type="predicted"/>
<evidence type="ECO:0000256" key="3">
    <source>
        <dbReference type="ARBA" id="ARBA00022989"/>
    </source>
</evidence>
<evidence type="ECO:0000256" key="5">
    <source>
        <dbReference type="SAM" id="Phobius"/>
    </source>
</evidence>
<dbReference type="InterPro" id="IPR023352">
    <property type="entry name" value="MAPEG-like_dom_sf"/>
</dbReference>
<reference evidence="6 7" key="1">
    <citation type="submission" date="2019-12" db="EMBL/GenBank/DDBJ databases">
        <title>Genomic-based taxomic classification of the family Erythrobacteraceae.</title>
        <authorList>
            <person name="Xu L."/>
        </authorList>
    </citation>
    <scope>NUCLEOTIDE SEQUENCE [LARGE SCALE GENOMIC DNA]</scope>
    <source>
        <strain evidence="6 7">MCCC 1A09962</strain>
    </source>
</reference>
<evidence type="ECO:0000313" key="7">
    <source>
        <dbReference type="Proteomes" id="UP000433104"/>
    </source>
</evidence>
<dbReference type="GO" id="GO:0016020">
    <property type="term" value="C:membrane"/>
    <property type="evidence" value="ECO:0007669"/>
    <property type="project" value="UniProtKB-SubCell"/>
</dbReference>
<keyword evidence="4 5" id="KW-0472">Membrane</keyword>
<organism evidence="6 7">
    <name type="scientific">Parapontixanthobacter aurantiacus</name>
    <dbReference type="NCBI Taxonomy" id="1463599"/>
    <lineage>
        <taxon>Bacteria</taxon>
        <taxon>Pseudomonadati</taxon>
        <taxon>Pseudomonadota</taxon>
        <taxon>Alphaproteobacteria</taxon>
        <taxon>Sphingomonadales</taxon>
        <taxon>Erythrobacteraceae</taxon>
        <taxon>Parapontixanthobacter</taxon>
    </lineage>
</organism>
<evidence type="ECO:0000256" key="4">
    <source>
        <dbReference type="ARBA" id="ARBA00023136"/>
    </source>
</evidence>
<dbReference type="OrthoDB" id="5516290at2"/>
<dbReference type="Pfam" id="PF01124">
    <property type="entry name" value="MAPEG"/>
    <property type="match status" value="1"/>
</dbReference>
<dbReference type="RefSeq" id="WP_160682037.1">
    <property type="nucleotide sequence ID" value="NZ_WTYW01000001.1"/>
</dbReference>
<comment type="caution">
    <text evidence="6">The sequence shown here is derived from an EMBL/GenBank/DDBJ whole genome shotgun (WGS) entry which is preliminary data.</text>
</comment>
<accession>A0A844ZD03</accession>
<feature type="transmembrane region" description="Helical" evidence="5">
    <location>
        <begin position="119"/>
        <end position="138"/>
    </location>
</feature>
<keyword evidence="2 5" id="KW-0812">Transmembrane</keyword>
<evidence type="ECO:0000256" key="2">
    <source>
        <dbReference type="ARBA" id="ARBA00022692"/>
    </source>
</evidence>